<sequence length="604" mass="68280">MFDRGRVLAAIWGLASIAQYSPVPICRYEKTPPSDFNSRNRIQPSPRVESLTTHRAQGQLSPPRNKRPNHVRKAMQDAFFASNSCRTCRQKRVKCDRRLPDCVRCCSLKLRCQGYERPKKLVWTNSVASRGKLMGMTTLDIGETPKPILLTGAAWQPRKIDSSAGPLAETGPSPGRLPLSLTDTYLQDLTPECRKYIRYFVLDLSRESVVYDQPSKNPFLALVPLMSQSKALSHAMMSISAFHYTHRLVISNLQPHSRNDSVAAARSPEPWHLSNNHSWQMNQPKFRDSLRKALSHKQKALELLKSEVSDDPAKNSDATVAAVVLFICMDVVEFGSHGWDHHLRGAAEMVRSRRLSRNSEELETAPWLKYFDTACTTFGILGATLAPTCDPLNPRANSLNPSFLEVLQHSEKQTWVGCPAELLYLISAVNSFRVDPATIPDQQSAVLDLCKRLHNFSPLAWAENFADQQYHESRSHLAHAYKAAVEVYAAHVIGPLLDHHYLSASHILEILQPAILHLLAISQEDFHIKSLVWPAFVLGAEAQNSELRDFIRTVFHRIWLSSCCYNAKNAVEVLDKIWAQDLDKSSGESWLNYVWKLEDSWLFV</sequence>
<feature type="region of interest" description="Disordered" evidence="3">
    <location>
        <begin position="31"/>
        <end position="69"/>
    </location>
</feature>
<dbReference type="EMBL" id="WIGM01000477">
    <property type="protein sequence ID" value="KAF6824140.1"/>
    <property type="molecule type" value="Genomic_DNA"/>
</dbReference>
<feature type="compositionally biased region" description="Polar residues" evidence="3">
    <location>
        <begin position="34"/>
        <end position="43"/>
    </location>
</feature>
<dbReference type="PANTHER" id="PTHR37534">
    <property type="entry name" value="TRANSCRIPTIONAL ACTIVATOR PROTEIN UGA3"/>
    <property type="match status" value="1"/>
</dbReference>
<dbReference type="AlphaFoldDB" id="A0A8H6K3N6"/>
<comment type="subcellular location">
    <subcellularLocation>
        <location evidence="1">Nucleus</location>
    </subcellularLocation>
</comment>
<dbReference type="PROSITE" id="PS50048">
    <property type="entry name" value="ZN2_CY6_FUNGAL_2"/>
    <property type="match status" value="1"/>
</dbReference>
<name>A0A8H6K3N6_9PEZI</name>
<dbReference type="Pfam" id="PF11951">
    <property type="entry name" value="Fungal_trans_2"/>
    <property type="match status" value="1"/>
</dbReference>
<dbReference type="Proteomes" id="UP000639643">
    <property type="component" value="Unassembled WGS sequence"/>
</dbReference>
<evidence type="ECO:0000313" key="5">
    <source>
        <dbReference type="EMBL" id="KAF6824140.1"/>
    </source>
</evidence>
<evidence type="ECO:0000259" key="4">
    <source>
        <dbReference type="PROSITE" id="PS50048"/>
    </source>
</evidence>
<organism evidence="5 6">
    <name type="scientific">Colletotrichum musicola</name>
    <dbReference type="NCBI Taxonomy" id="2175873"/>
    <lineage>
        <taxon>Eukaryota</taxon>
        <taxon>Fungi</taxon>
        <taxon>Dikarya</taxon>
        <taxon>Ascomycota</taxon>
        <taxon>Pezizomycotina</taxon>
        <taxon>Sordariomycetes</taxon>
        <taxon>Hypocreomycetidae</taxon>
        <taxon>Glomerellales</taxon>
        <taxon>Glomerellaceae</taxon>
        <taxon>Colletotrichum</taxon>
        <taxon>Colletotrichum orchidearum species complex</taxon>
    </lineage>
</organism>
<evidence type="ECO:0000256" key="1">
    <source>
        <dbReference type="ARBA" id="ARBA00004123"/>
    </source>
</evidence>
<dbReference type="InterPro" id="IPR001138">
    <property type="entry name" value="Zn2Cys6_DnaBD"/>
</dbReference>
<protein>
    <recommendedName>
        <fullName evidence="4">Zn(2)-C6 fungal-type domain-containing protein</fullName>
    </recommendedName>
</protein>
<feature type="domain" description="Zn(2)-C6 fungal-type" evidence="4">
    <location>
        <begin position="84"/>
        <end position="112"/>
    </location>
</feature>
<evidence type="ECO:0000256" key="3">
    <source>
        <dbReference type="SAM" id="MobiDB-lite"/>
    </source>
</evidence>
<keyword evidence="2" id="KW-0539">Nucleus</keyword>
<dbReference type="GO" id="GO:0008270">
    <property type="term" value="F:zinc ion binding"/>
    <property type="evidence" value="ECO:0007669"/>
    <property type="project" value="InterPro"/>
</dbReference>
<dbReference type="GO" id="GO:0005634">
    <property type="term" value="C:nucleus"/>
    <property type="evidence" value="ECO:0007669"/>
    <property type="project" value="UniProtKB-SubCell"/>
</dbReference>
<dbReference type="GO" id="GO:0045944">
    <property type="term" value="P:positive regulation of transcription by RNA polymerase II"/>
    <property type="evidence" value="ECO:0007669"/>
    <property type="project" value="TreeGrafter"/>
</dbReference>
<evidence type="ECO:0000313" key="6">
    <source>
        <dbReference type="Proteomes" id="UP000639643"/>
    </source>
</evidence>
<dbReference type="GO" id="GO:0000976">
    <property type="term" value="F:transcription cis-regulatory region binding"/>
    <property type="evidence" value="ECO:0007669"/>
    <property type="project" value="TreeGrafter"/>
</dbReference>
<proteinExistence type="predicted"/>
<dbReference type="Pfam" id="PF00172">
    <property type="entry name" value="Zn_clus"/>
    <property type="match status" value="1"/>
</dbReference>
<gene>
    <name evidence="5" type="ORF">CMUS01_10380</name>
</gene>
<dbReference type="InterPro" id="IPR036864">
    <property type="entry name" value="Zn2-C6_fun-type_DNA-bd_sf"/>
</dbReference>
<dbReference type="PROSITE" id="PS00463">
    <property type="entry name" value="ZN2_CY6_FUNGAL_1"/>
    <property type="match status" value="1"/>
</dbReference>
<dbReference type="PANTHER" id="PTHR37534:SF51">
    <property type="entry name" value="ACRIFLAVINE SENSITIVITY CONTROL PROTEIN ACR-2"/>
    <property type="match status" value="1"/>
</dbReference>
<dbReference type="GO" id="GO:0000981">
    <property type="term" value="F:DNA-binding transcription factor activity, RNA polymerase II-specific"/>
    <property type="evidence" value="ECO:0007669"/>
    <property type="project" value="InterPro"/>
</dbReference>
<accession>A0A8H6K3N6</accession>
<comment type="caution">
    <text evidence="5">The sequence shown here is derived from an EMBL/GenBank/DDBJ whole genome shotgun (WGS) entry which is preliminary data.</text>
</comment>
<reference evidence="5" key="1">
    <citation type="journal article" date="2020" name="Phytopathology">
        <title>Genome Sequence Resources of Colletotrichum truncatum, C. plurivorum, C. musicola, and C. sojae: Four Species Pathogenic to Soybean (Glycine max).</title>
        <authorList>
            <person name="Rogerio F."/>
            <person name="Boufleur T.R."/>
            <person name="Ciampi-Guillardi M."/>
            <person name="Sukno S.A."/>
            <person name="Thon M.R."/>
            <person name="Massola Junior N.S."/>
            <person name="Baroncelli R."/>
        </authorList>
    </citation>
    <scope>NUCLEOTIDE SEQUENCE</scope>
    <source>
        <strain evidence="5">LFN0074</strain>
    </source>
</reference>
<evidence type="ECO:0000256" key="2">
    <source>
        <dbReference type="ARBA" id="ARBA00023242"/>
    </source>
</evidence>
<keyword evidence="6" id="KW-1185">Reference proteome</keyword>
<dbReference type="SUPFAM" id="SSF57701">
    <property type="entry name" value="Zn2/Cys6 DNA-binding domain"/>
    <property type="match status" value="1"/>
</dbReference>
<feature type="compositionally biased region" description="Polar residues" evidence="3">
    <location>
        <begin position="50"/>
        <end position="62"/>
    </location>
</feature>
<dbReference type="InterPro" id="IPR021858">
    <property type="entry name" value="Fun_TF"/>
</dbReference>
<dbReference type="CDD" id="cd00067">
    <property type="entry name" value="GAL4"/>
    <property type="match status" value="1"/>
</dbReference>
<dbReference type="Gene3D" id="4.10.240.10">
    <property type="entry name" value="Zn(2)-C6 fungal-type DNA-binding domain"/>
    <property type="match status" value="1"/>
</dbReference>
<dbReference type="OrthoDB" id="5130013at2759"/>